<evidence type="ECO:0000313" key="1">
    <source>
        <dbReference type="EMBL" id="MCS5479834.1"/>
    </source>
</evidence>
<proteinExistence type="predicted"/>
<protein>
    <recommendedName>
        <fullName evidence="3">Type II toxin-antitoxin system PemK/MazF family toxin</fullName>
    </recommendedName>
</protein>
<evidence type="ECO:0000313" key="2">
    <source>
        <dbReference type="Proteomes" id="UP001205965"/>
    </source>
</evidence>
<dbReference type="Proteomes" id="UP001205965">
    <property type="component" value="Unassembled WGS sequence"/>
</dbReference>
<accession>A0ABT2FX66</accession>
<name>A0ABT2FX66_9CORY</name>
<organism evidence="1 2">
    <name type="scientific">Corynebacterium lemuris</name>
    <dbReference type="NCBI Taxonomy" id="1859292"/>
    <lineage>
        <taxon>Bacteria</taxon>
        <taxon>Bacillati</taxon>
        <taxon>Actinomycetota</taxon>
        <taxon>Actinomycetes</taxon>
        <taxon>Mycobacteriales</taxon>
        <taxon>Corynebacteriaceae</taxon>
        <taxon>Corynebacterium</taxon>
    </lineage>
</organism>
<reference evidence="1 2" key="1">
    <citation type="submission" date="2022-08" db="EMBL/GenBank/DDBJ databases">
        <title>YIM 101645 draft genome.</title>
        <authorList>
            <person name="Chen X."/>
        </authorList>
    </citation>
    <scope>NUCLEOTIDE SEQUENCE [LARGE SCALE GENOMIC DNA]</scope>
    <source>
        <strain evidence="1 2">YIM 101645</strain>
    </source>
</reference>
<gene>
    <name evidence="1" type="ORF">NYP18_09195</name>
</gene>
<dbReference type="RefSeq" id="WP_259427905.1">
    <property type="nucleotide sequence ID" value="NZ_JANWTC010000006.1"/>
</dbReference>
<comment type="caution">
    <text evidence="1">The sequence shown here is derived from an EMBL/GenBank/DDBJ whole genome shotgun (WGS) entry which is preliminary data.</text>
</comment>
<sequence>MRDRLRKALPGHGDMIAAELPDGWNRRKTPIVVVAPDGPQRSVPGNDTELVRVTARAPDLPRARRMMTHIDGYLTTPGQGFLGFSISPATRLTAGPDSLVGGSFASCVYRVATHRKVKSHGTEA</sequence>
<evidence type="ECO:0008006" key="3">
    <source>
        <dbReference type="Google" id="ProtNLM"/>
    </source>
</evidence>
<keyword evidence="2" id="KW-1185">Reference proteome</keyword>
<dbReference type="EMBL" id="JANWTC010000006">
    <property type="protein sequence ID" value="MCS5479834.1"/>
    <property type="molecule type" value="Genomic_DNA"/>
</dbReference>